<dbReference type="AlphaFoldDB" id="W4Q052"/>
<protein>
    <recommendedName>
        <fullName evidence="1">TcaA second domain-containing protein</fullName>
    </recommendedName>
</protein>
<keyword evidence="3" id="KW-1185">Reference proteome</keyword>
<dbReference type="EMBL" id="BAUT01000009">
    <property type="protein sequence ID" value="GAE25377.1"/>
    <property type="molecule type" value="Genomic_DNA"/>
</dbReference>
<proteinExistence type="predicted"/>
<dbReference type="InterPro" id="IPR054529">
    <property type="entry name" value="TcaA_2nd"/>
</dbReference>
<evidence type="ECO:0000313" key="3">
    <source>
        <dbReference type="Proteomes" id="UP000018890"/>
    </source>
</evidence>
<accession>W4Q052</accession>
<evidence type="ECO:0000313" key="2">
    <source>
        <dbReference type="EMBL" id="GAE25377.1"/>
    </source>
</evidence>
<sequence>MESVSGFLVSEGNEITNQHVEYLLDYLHEHPDKKEQLLDELTETVRTSSFQKERSSEEQNEVDFGEDRLILFQQRGKHFFLFNRYEFVLQSFPLMVHTDQGDIRFFLNGEEISSKAVDNGFKLGSILPGYYHKSNLIE</sequence>
<feature type="domain" description="TcaA second" evidence="1">
    <location>
        <begin position="6"/>
        <end position="88"/>
    </location>
</feature>
<comment type="caution">
    <text evidence="2">The sequence shown here is derived from an EMBL/GenBank/DDBJ whole genome shotgun (WGS) entry which is preliminary data.</text>
</comment>
<dbReference type="Proteomes" id="UP000018890">
    <property type="component" value="Unassembled WGS sequence"/>
</dbReference>
<name>W4Q052_9BACI</name>
<evidence type="ECO:0000259" key="1">
    <source>
        <dbReference type="Pfam" id="PF22813"/>
    </source>
</evidence>
<dbReference type="OrthoDB" id="1682769at2"/>
<dbReference type="STRING" id="1236970.JCM9140_1368"/>
<reference evidence="2" key="1">
    <citation type="journal article" date="2014" name="Genome Announc.">
        <title>Draft Genome Sequences of Three Alkaliphilic Bacillus Strains, Bacillus wakoensis JCM 9140T, Bacillus akibai JCM 9157T, and Bacillus hemicellulosilyticus JCM 9152T.</title>
        <authorList>
            <person name="Yuki M."/>
            <person name="Oshima K."/>
            <person name="Suda W."/>
            <person name="Oshida Y."/>
            <person name="Kitamura K."/>
            <person name="Iida T."/>
            <person name="Hattori M."/>
            <person name="Ohkuma M."/>
        </authorList>
    </citation>
    <scope>NUCLEOTIDE SEQUENCE [LARGE SCALE GENOMIC DNA]</scope>
    <source>
        <strain evidence="2">JCM 9140</strain>
    </source>
</reference>
<dbReference type="Pfam" id="PF22813">
    <property type="entry name" value="TcaA_2nd"/>
    <property type="match status" value="1"/>
</dbReference>
<gene>
    <name evidence="2" type="ORF">JCM9140_1368</name>
</gene>
<organism evidence="2 3">
    <name type="scientific">Halalkalibacter wakoensis JCM 9140</name>
    <dbReference type="NCBI Taxonomy" id="1236970"/>
    <lineage>
        <taxon>Bacteria</taxon>
        <taxon>Bacillati</taxon>
        <taxon>Bacillota</taxon>
        <taxon>Bacilli</taxon>
        <taxon>Bacillales</taxon>
        <taxon>Bacillaceae</taxon>
        <taxon>Halalkalibacter</taxon>
    </lineage>
</organism>